<evidence type="ECO:0000256" key="4">
    <source>
        <dbReference type="ARBA" id="ARBA00022840"/>
    </source>
</evidence>
<organism evidence="7 8">
    <name type="scientific">Bdellovibrio bacteriovorus</name>
    <dbReference type="NCBI Taxonomy" id="959"/>
    <lineage>
        <taxon>Bacteria</taxon>
        <taxon>Pseudomonadati</taxon>
        <taxon>Bdellovibrionota</taxon>
        <taxon>Bdellovibrionia</taxon>
        <taxon>Bdellovibrionales</taxon>
        <taxon>Pseudobdellovibrionaceae</taxon>
        <taxon>Bdellovibrio</taxon>
    </lineage>
</organism>
<dbReference type="OrthoDB" id="5291058at2"/>
<dbReference type="GO" id="GO:0005524">
    <property type="term" value="F:ATP binding"/>
    <property type="evidence" value="ECO:0007669"/>
    <property type="project" value="UniProtKB-KW"/>
</dbReference>
<feature type="domain" description="ABC transporter" evidence="6">
    <location>
        <begin position="2"/>
        <end position="238"/>
    </location>
</feature>
<dbReference type="GO" id="GO:0015807">
    <property type="term" value="P:L-amino acid transport"/>
    <property type="evidence" value="ECO:0007669"/>
    <property type="project" value="TreeGrafter"/>
</dbReference>
<keyword evidence="4 7" id="KW-0067">ATP-binding</keyword>
<gene>
    <name evidence="7" type="ORF">AZI86_13730</name>
</gene>
<dbReference type="CDD" id="cd03224">
    <property type="entry name" value="ABC_TM1139_LivF_branched"/>
    <property type="match status" value="1"/>
</dbReference>
<proteinExistence type="inferred from homology"/>
<dbReference type="InterPro" id="IPR052156">
    <property type="entry name" value="BCAA_Transport_ATP-bd_LivF"/>
</dbReference>
<dbReference type="PANTHER" id="PTHR43820">
    <property type="entry name" value="HIGH-AFFINITY BRANCHED-CHAIN AMINO ACID TRANSPORT ATP-BINDING PROTEIN LIVF"/>
    <property type="match status" value="1"/>
</dbReference>
<dbReference type="InterPro" id="IPR003593">
    <property type="entry name" value="AAA+_ATPase"/>
</dbReference>
<accession>A0A150WJK8</accession>
<dbReference type="RefSeq" id="WP_061835768.1">
    <property type="nucleotide sequence ID" value="NZ_LUKE01000003.1"/>
</dbReference>
<dbReference type="EMBL" id="LUKE01000003">
    <property type="protein sequence ID" value="KYG63874.1"/>
    <property type="molecule type" value="Genomic_DNA"/>
</dbReference>
<dbReference type="InterPro" id="IPR017871">
    <property type="entry name" value="ABC_transporter-like_CS"/>
</dbReference>
<evidence type="ECO:0000313" key="8">
    <source>
        <dbReference type="Proteomes" id="UP000075320"/>
    </source>
</evidence>
<evidence type="ECO:0000259" key="6">
    <source>
        <dbReference type="PROSITE" id="PS50893"/>
    </source>
</evidence>
<keyword evidence="3" id="KW-0547">Nucleotide-binding</keyword>
<dbReference type="Pfam" id="PF00005">
    <property type="entry name" value="ABC_tran"/>
    <property type="match status" value="1"/>
</dbReference>
<keyword evidence="2" id="KW-0813">Transport</keyword>
<comment type="caution">
    <text evidence="7">The sequence shown here is derived from an EMBL/GenBank/DDBJ whole genome shotgun (WGS) entry which is preliminary data.</text>
</comment>
<dbReference type="Proteomes" id="UP000075320">
    <property type="component" value="Unassembled WGS sequence"/>
</dbReference>
<dbReference type="AlphaFoldDB" id="A0A150WJK8"/>
<dbReference type="GO" id="GO:0015658">
    <property type="term" value="F:branched-chain amino acid transmembrane transporter activity"/>
    <property type="evidence" value="ECO:0007669"/>
    <property type="project" value="TreeGrafter"/>
</dbReference>
<evidence type="ECO:0000256" key="1">
    <source>
        <dbReference type="ARBA" id="ARBA00005417"/>
    </source>
</evidence>
<reference evidence="7 8" key="1">
    <citation type="submission" date="2016-03" db="EMBL/GenBank/DDBJ databases">
        <authorList>
            <person name="Ploux O."/>
        </authorList>
    </citation>
    <scope>NUCLEOTIDE SEQUENCE [LARGE SCALE GENOMIC DNA]</scope>
    <source>
        <strain evidence="7 8">R0</strain>
    </source>
</reference>
<keyword evidence="5" id="KW-0029">Amino-acid transport</keyword>
<evidence type="ECO:0000256" key="5">
    <source>
        <dbReference type="ARBA" id="ARBA00022970"/>
    </source>
</evidence>
<dbReference type="PANTHER" id="PTHR43820:SF4">
    <property type="entry name" value="HIGH-AFFINITY BRANCHED-CHAIN AMINO ACID TRANSPORT ATP-BINDING PROTEIN LIVF"/>
    <property type="match status" value="1"/>
</dbReference>
<dbReference type="GO" id="GO:0016887">
    <property type="term" value="F:ATP hydrolysis activity"/>
    <property type="evidence" value="ECO:0007669"/>
    <property type="project" value="InterPro"/>
</dbReference>
<keyword evidence="8" id="KW-1185">Reference proteome</keyword>
<dbReference type="SUPFAM" id="SSF52540">
    <property type="entry name" value="P-loop containing nucleoside triphosphate hydrolases"/>
    <property type="match status" value="1"/>
</dbReference>
<evidence type="ECO:0000313" key="7">
    <source>
        <dbReference type="EMBL" id="KYG63874.1"/>
    </source>
</evidence>
<dbReference type="PROSITE" id="PS00211">
    <property type="entry name" value="ABC_TRANSPORTER_1"/>
    <property type="match status" value="1"/>
</dbReference>
<comment type="similarity">
    <text evidence="1">Belongs to the ABC transporter superfamily.</text>
</comment>
<dbReference type="InterPro" id="IPR027417">
    <property type="entry name" value="P-loop_NTPase"/>
</dbReference>
<dbReference type="PROSITE" id="PS50893">
    <property type="entry name" value="ABC_TRANSPORTER_2"/>
    <property type="match status" value="1"/>
</dbReference>
<evidence type="ECO:0000256" key="2">
    <source>
        <dbReference type="ARBA" id="ARBA00022448"/>
    </source>
</evidence>
<dbReference type="Gene3D" id="3.40.50.300">
    <property type="entry name" value="P-loop containing nucleotide triphosphate hydrolases"/>
    <property type="match status" value="1"/>
</dbReference>
<sequence>MLKVENLAIHYGGIQAVRGISFEVKAGELVSLIGSNGAGKTSTLRAISGLVNPSSGNVYIDGKVVTDMPANKRVSLGLAHCPEARKIFSQQSVLDNLTLGAYLRFGKEKKSDIETSIEEMFAIFPKLKERQKQVAGTLSGGEQQMLAIGRALMLKPKILMLDEPSMGLAPVIIEEVFRVIERIKSARTTTILLVEQLAFMALKVADRGIVLEQGVIRLEGPAADLKDNPIVREAYLGVKTS</sequence>
<protein>
    <submittedName>
        <fullName evidence="7">ABC transporter ATP-binding protein</fullName>
    </submittedName>
</protein>
<evidence type="ECO:0000256" key="3">
    <source>
        <dbReference type="ARBA" id="ARBA00022741"/>
    </source>
</evidence>
<dbReference type="InterPro" id="IPR003439">
    <property type="entry name" value="ABC_transporter-like_ATP-bd"/>
</dbReference>
<name>A0A150WJK8_BDEBC</name>
<dbReference type="SMART" id="SM00382">
    <property type="entry name" value="AAA"/>
    <property type="match status" value="1"/>
</dbReference>